<feature type="transmembrane region" description="Helical" evidence="3">
    <location>
        <begin position="318"/>
        <end position="336"/>
    </location>
</feature>
<dbReference type="PANTHER" id="PTHR22550:SF5">
    <property type="entry name" value="LEUCINE ZIPPER PROTEIN 4"/>
    <property type="match status" value="1"/>
</dbReference>
<dbReference type="InterPro" id="IPR004995">
    <property type="entry name" value="Spore_Ger"/>
</dbReference>
<keyword evidence="3" id="KW-1133">Transmembrane helix</keyword>
<dbReference type="AlphaFoldDB" id="A0A1U7M8J7"/>
<feature type="transmembrane region" description="Helical" evidence="3">
    <location>
        <begin position="366"/>
        <end position="387"/>
    </location>
</feature>
<keyword evidence="5" id="KW-1185">Reference proteome</keyword>
<evidence type="ECO:0000256" key="2">
    <source>
        <dbReference type="ARBA" id="ARBA00023136"/>
    </source>
</evidence>
<evidence type="ECO:0000256" key="3">
    <source>
        <dbReference type="SAM" id="Phobius"/>
    </source>
</evidence>
<keyword evidence="3" id="KW-0812">Transmembrane</keyword>
<reference evidence="4 5" key="1">
    <citation type="submission" date="2016-02" db="EMBL/GenBank/DDBJ databases">
        <title>Genome sequence of Tissierella creatinophila DSM 6911.</title>
        <authorList>
            <person name="Poehlein A."/>
            <person name="Daniel R."/>
        </authorList>
    </citation>
    <scope>NUCLEOTIDE SEQUENCE [LARGE SCALE GENOMIC DNA]</scope>
    <source>
        <strain evidence="4 5">DSM 6911</strain>
    </source>
</reference>
<evidence type="ECO:0000313" key="4">
    <source>
        <dbReference type="EMBL" id="OLS03605.1"/>
    </source>
</evidence>
<feature type="transmembrane region" description="Helical" evidence="3">
    <location>
        <begin position="276"/>
        <end position="298"/>
    </location>
</feature>
<dbReference type="RefSeq" id="WP_075724406.1">
    <property type="nucleotide sequence ID" value="NZ_LTDM01000004.1"/>
</dbReference>
<dbReference type="PANTHER" id="PTHR22550">
    <property type="entry name" value="SPORE GERMINATION PROTEIN"/>
    <property type="match status" value="1"/>
</dbReference>
<sequence>MISRNIDENKIKIKQLFKNSSDLVLYEFKTLANGMALVVYLNGFIDKEALNQHILEPLMNNLKSSLDIKSTVSISGMEETDNMDDIISAITYGNVILFHEGLEICYIFNLASYEKRAVEESQNEQVLKGPKEAFVEDISVNKTLIRRKIRNNNLIFEDFIFGQETNTKVSIVYIDGIVNEDILAELKARFKKIKIDAILDISYIEEYIDDAPKSMINTIFNTEKPDVLAAKILEGRIGILCDGSPSASTLPSFFIENFMVPEDYYVKPSHGTYLRIVRFISFLISITLAGVYIALINFHQEMIPKELLISMARQREGVPLPSFLEALLIIFFFELLKEAGIRLPKPVGQTATIVGGLVIGQAAVEAGLISAVMVIVVSISGITEFVNPQLKQMIIMNRLFLFLLAASFGLYGIVCGILILTFHLVSVRSFGVPYLYPIAPYDKEGMKDFIKRAPMKELNYRPKYIPNKYSRRRSK</sequence>
<comment type="caution">
    <text evidence="4">The sequence shown here is derived from an EMBL/GenBank/DDBJ whole genome shotgun (WGS) entry which is preliminary data.</text>
</comment>
<comment type="similarity">
    <text evidence="1">Belongs to the GerABKA family.</text>
</comment>
<dbReference type="GO" id="GO:0016020">
    <property type="term" value="C:membrane"/>
    <property type="evidence" value="ECO:0007669"/>
    <property type="project" value="InterPro"/>
</dbReference>
<name>A0A1U7M8J7_TISCR</name>
<proteinExistence type="inferred from homology"/>
<feature type="transmembrane region" description="Helical" evidence="3">
    <location>
        <begin position="399"/>
        <end position="425"/>
    </location>
</feature>
<dbReference type="Proteomes" id="UP000186112">
    <property type="component" value="Unassembled WGS sequence"/>
</dbReference>
<dbReference type="PIRSF" id="PIRSF005690">
    <property type="entry name" value="GerBA"/>
    <property type="match status" value="1"/>
</dbReference>
<keyword evidence="2 3" id="KW-0472">Membrane</keyword>
<dbReference type="EMBL" id="LTDM01000004">
    <property type="protein sequence ID" value="OLS03605.1"/>
    <property type="molecule type" value="Genomic_DNA"/>
</dbReference>
<dbReference type="Pfam" id="PF03323">
    <property type="entry name" value="GerA"/>
    <property type="match status" value="1"/>
</dbReference>
<evidence type="ECO:0000313" key="5">
    <source>
        <dbReference type="Proteomes" id="UP000186112"/>
    </source>
</evidence>
<organism evidence="4 5">
    <name type="scientific">Tissierella creatinophila DSM 6911</name>
    <dbReference type="NCBI Taxonomy" id="1123403"/>
    <lineage>
        <taxon>Bacteria</taxon>
        <taxon>Bacillati</taxon>
        <taxon>Bacillota</taxon>
        <taxon>Tissierellia</taxon>
        <taxon>Tissierellales</taxon>
        <taxon>Tissierellaceae</taxon>
        <taxon>Tissierella</taxon>
    </lineage>
</organism>
<accession>A0A1U7M8J7</accession>
<dbReference type="OrthoDB" id="9772630at2"/>
<evidence type="ECO:0000256" key="1">
    <source>
        <dbReference type="ARBA" id="ARBA00005278"/>
    </source>
</evidence>
<dbReference type="GO" id="GO:0009847">
    <property type="term" value="P:spore germination"/>
    <property type="evidence" value="ECO:0007669"/>
    <property type="project" value="InterPro"/>
</dbReference>
<dbReference type="InterPro" id="IPR050768">
    <property type="entry name" value="UPF0353/GerABKA_families"/>
</dbReference>
<gene>
    <name evidence="4" type="primary">gerBA_1</name>
    <name evidence="4" type="ORF">TICRE_02990</name>
</gene>
<protein>
    <submittedName>
        <fullName evidence="4">Spore germination protein B1</fullName>
    </submittedName>
</protein>